<sequence length="92" mass="9968">MPRPPEPLPPTLGDAFSCSAASALGVSAKRLRASDLETPFRGVRRRHAEDVVDTEPLADDRRARRRVLTGAEAYARIMSDGAFFCGRTAAVL</sequence>
<accession>A0ABT5SKS0</accession>
<dbReference type="EMBL" id="JAQZCI010000005">
    <property type="protein sequence ID" value="MDD7963433.1"/>
    <property type="molecule type" value="Genomic_DNA"/>
</dbReference>
<proteinExistence type="predicted"/>
<evidence type="ECO:0000313" key="2">
    <source>
        <dbReference type="Proteomes" id="UP001218170"/>
    </source>
</evidence>
<protein>
    <submittedName>
        <fullName evidence="1">Uncharacterized protein</fullName>
    </submittedName>
</protein>
<dbReference type="RefSeq" id="WP_274264969.1">
    <property type="nucleotide sequence ID" value="NZ_JAQZCI010000005.1"/>
</dbReference>
<reference evidence="1 2" key="1">
    <citation type="submission" date="2023-02" db="EMBL/GenBank/DDBJ databases">
        <title>Study of novel species of the Microbacterium genus.</title>
        <authorList>
            <person name="Arroyo-Herrera I."/>
            <person name="Roman-Ponce B."/>
            <person name="Vasquez-Murrieta M.S."/>
        </authorList>
    </citation>
    <scope>NUCLEOTIDE SEQUENCE [LARGE SCALE GENOMIC DNA]</scope>
    <source>
        <strain evidence="1 2">NE1TT3</strain>
    </source>
</reference>
<evidence type="ECO:0000313" key="1">
    <source>
        <dbReference type="EMBL" id="MDD7963433.1"/>
    </source>
</evidence>
<keyword evidence="2" id="KW-1185">Reference proteome</keyword>
<dbReference type="Proteomes" id="UP001218170">
    <property type="component" value="Unassembled WGS sequence"/>
</dbReference>
<comment type="caution">
    <text evidence="1">The sequence shown here is derived from an EMBL/GenBank/DDBJ whole genome shotgun (WGS) entry which is preliminary data.</text>
</comment>
<organism evidence="1 2">
    <name type="scientific">Microbacterium thalli</name>
    <dbReference type="NCBI Taxonomy" id="3027921"/>
    <lineage>
        <taxon>Bacteria</taxon>
        <taxon>Bacillati</taxon>
        <taxon>Actinomycetota</taxon>
        <taxon>Actinomycetes</taxon>
        <taxon>Micrococcales</taxon>
        <taxon>Microbacteriaceae</taxon>
        <taxon>Microbacterium</taxon>
    </lineage>
</organism>
<gene>
    <name evidence="1" type="ORF">PUW80_13845</name>
</gene>
<name>A0ABT5SKS0_9MICO</name>